<dbReference type="PATRIC" id="fig|523844.20.peg.1877"/>
<dbReference type="RefSeq" id="WP_048167315.1">
    <property type="nucleotide sequence ID" value="NZ_CP009501.1"/>
</dbReference>
<evidence type="ECO:0000313" key="7">
    <source>
        <dbReference type="Proteomes" id="UP000066529"/>
    </source>
</evidence>
<comment type="similarity">
    <text evidence="1">Belongs to the class-I pyridine nucleotide-disulfide oxidoreductase family.</text>
</comment>
<dbReference type="STRING" id="523844.MSTHT_1503"/>
<feature type="domain" description="FAD/NAD(P)-binding" evidence="5">
    <location>
        <begin position="5"/>
        <end position="324"/>
    </location>
</feature>
<evidence type="ECO:0000256" key="2">
    <source>
        <dbReference type="ARBA" id="ARBA00022630"/>
    </source>
</evidence>
<proteinExistence type="inferred from homology"/>
<dbReference type="Gene3D" id="3.30.390.30">
    <property type="match status" value="1"/>
</dbReference>
<protein>
    <submittedName>
        <fullName evidence="6">Dihydrolipoyl dehydrogenase</fullName>
    </submittedName>
</protein>
<dbReference type="PRINTS" id="PR00368">
    <property type="entry name" value="FADPNR"/>
</dbReference>
<dbReference type="InterPro" id="IPR036188">
    <property type="entry name" value="FAD/NAD-bd_sf"/>
</dbReference>
<dbReference type="Proteomes" id="UP000066529">
    <property type="component" value="Chromosome"/>
</dbReference>
<dbReference type="PANTHER" id="PTHR43014">
    <property type="entry name" value="MERCURIC REDUCTASE"/>
    <property type="match status" value="1"/>
</dbReference>
<evidence type="ECO:0000259" key="5">
    <source>
        <dbReference type="Pfam" id="PF07992"/>
    </source>
</evidence>
<accession>A0A0E3NEU4</accession>
<keyword evidence="3" id="KW-0274">FAD</keyword>
<dbReference type="Pfam" id="PF02852">
    <property type="entry name" value="Pyr_redox_dim"/>
    <property type="match status" value="1"/>
</dbReference>
<dbReference type="Gene3D" id="3.50.50.60">
    <property type="entry name" value="FAD/NAD(P)-binding domain"/>
    <property type="match status" value="2"/>
</dbReference>
<evidence type="ECO:0000259" key="4">
    <source>
        <dbReference type="Pfam" id="PF02852"/>
    </source>
</evidence>
<sequence>MENKYDIIIIGTGTAGRTFTGKVSHSGLKIAIIDSREYGGTCPLRGCDPKKVLIDITEVVDSSNRLVGKGVGTDTSLTIDWASLIEFKRTFTGEYPSKIEKRLVEMGIDTYHGRAYFENQNTIVVGEDKLKGEYFFLATGAKPRKLGIPGEEYITTSEGLMETKKIPGRIIFIGGGYISMEFAHVVRRAGAEVIILHRSERILRNFDPDIVDMLIKASEAAGIKILTNKHVISIEKENNCLLVRVKSKTESRFETQTFHADMVVHGAGRVADIEDLQLEKAGVKTEKGAIVVDKFMKTSNPLIYAGGDCVLEGMQLTPVAALQGDIAAINVLEGDSTEADYTGIPSAVFTIPVMASVGISAPKDSDKYKVIFQDRSSWNTTRRAGIKFAASKVIIDEANDRIMGAHILGPHAGEAINIFAAVMRLGLRASDIKKLIFSYPTTCSDIPYML</sequence>
<dbReference type="InterPro" id="IPR004099">
    <property type="entry name" value="Pyr_nucl-diS_OxRdtase_dimer"/>
</dbReference>
<dbReference type="AlphaFoldDB" id="A0A0E3NEU4"/>
<dbReference type="InterPro" id="IPR001100">
    <property type="entry name" value="Pyr_nuc-diS_OxRdtase"/>
</dbReference>
<dbReference type="KEGG" id="mthr:MSTHT_1503"/>
<evidence type="ECO:0000256" key="3">
    <source>
        <dbReference type="ARBA" id="ARBA00022827"/>
    </source>
</evidence>
<dbReference type="PIRSF" id="PIRSF000350">
    <property type="entry name" value="Mercury_reductase_MerA"/>
    <property type="match status" value="1"/>
</dbReference>
<dbReference type="SUPFAM" id="SSF55424">
    <property type="entry name" value="FAD/NAD-linked reductases, dimerisation (C-terminal) domain"/>
    <property type="match status" value="1"/>
</dbReference>
<dbReference type="InterPro" id="IPR023753">
    <property type="entry name" value="FAD/NAD-binding_dom"/>
</dbReference>
<feature type="domain" description="Pyridine nucleotide-disulphide oxidoreductase dimerisation" evidence="4">
    <location>
        <begin position="344"/>
        <end position="442"/>
    </location>
</feature>
<name>A0A0E3NEU4_METTT</name>
<dbReference type="GeneID" id="41603144"/>
<keyword evidence="2" id="KW-0285">Flavoprotein</keyword>
<organism evidence="6 7">
    <name type="scientific">Methanosarcina thermophila (strain ATCC 43570 / DSM 1825 / OCM 12 / VKM B-1830 / TM-1)</name>
    <dbReference type="NCBI Taxonomy" id="523844"/>
    <lineage>
        <taxon>Archaea</taxon>
        <taxon>Methanobacteriati</taxon>
        <taxon>Methanobacteriota</taxon>
        <taxon>Stenosarchaea group</taxon>
        <taxon>Methanomicrobia</taxon>
        <taxon>Methanosarcinales</taxon>
        <taxon>Methanosarcinaceae</taxon>
        <taxon>Methanosarcina</taxon>
    </lineage>
</organism>
<dbReference type="HOGENOM" id="CLU_016755_2_0_2"/>
<dbReference type="EMBL" id="CP009501">
    <property type="protein sequence ID" value="AKB13261.1"/>
    <property type="molecule type" value="Genomic_DNA"/>
</dbReference>
<dbReference type="Pfam" id="PF07992">
    <property type="entry name" value="Pyr_redox_2"/>
    <property type="match status" value="1"/>
</dbReference>
<evidence type="ECO:0000313" key="6">
    <source>
        <dbReference type="EMBL" id="AKB13261.1"/>
    </source>
</evidence>
<dbReference type="SUPFAM" id="SSF51905">
    <property type="entry name" value="FAD/NAD(P)-binding domain"/>
    <property type="match status" value="1"/>
</dbReference>
<dbReference type="PANTHER" id="PTHR43014:SF5">
    <property type="entry name" value="GLUTATHIONE REDUCTASE (NADPH)"/>
    <property type="match status" value="1"/>
</dbReference>
<dbReference type="PRINTS" id="PR00411">
    <property type="entry name" value="PNDRDTASEI"/>
</dbReference>
<gene>
    <name evidence="6" type="ORF">MSTHT_1503</name>
</gene>
<dbReference type="InterPro" id="IPR016156">
    <property type="entry name" value="FAD/NAD-linked_Rdtase_dimer_sf"/>
</dbReference>
<reference evidence="6 7" key="1">
    <citation type="submission" date="2014-07" db="EMBL/GenBank/DDBJ databases">
        <title>Methanogenic archaea and the global carbon cycle.</title>
        <authorList>
            <person name="Henriksen J.R."/>
            <person name="Luke J."/>
            <person name="Reinhart S."/>
            <person name="Benedict M.N."/>
            <person name="Youngblut N.D."/>
            <person name="Metcalf M.E."/>
            <person name="Whitaker R.J."/>
            <person name="Metcalf W.W."/>
        </authorList>
    </citation>
    <scope>NUCLEOTIDE SEQUENCE [LARGE SCALE GENOMIC DNA]</scope>
    <source>
        <strain evidence="7">ATCC 43570 / DSM 1825 / OCM 12 / VKM B-1830 / TM-1</strain>
    </source>
</reference>
<dbReference type="OrthoDB" id="27922at2157"/>
<dbReference type="GO" id="GO:0016491">
    <property type="term" value="F:oxidoreductase activity"/>
    <property type="evidence" value="ECO:0007669"/>
    <property type="project" value="InterPro"/>
</dbReference>
<evidence type="ECO:0000256" key="1">
    <source>
        <dbReference type="ARBA" id="ARBA00007532"/>
    </source>
</evidence>